<evidence type="ECO:0000313" key="2">
    <source>
        <dbReference type="Proteomes" id="UP000662572"/>
    </source>
</evidence>
<sequence length="241" mass="24967">MAGCEKADPQGGADGPFLATNMGYIRAPEILKVTIGGNGVVKISGVARPDGRVRLTSRQGQAFGVTANARGEFVADLPNDSNGNLYDVSMEESGRLMKAEGRLFVPTGQPERAVFMRSGSPSLPLSPHAPLLAVVDYDRLGGVAVAGRAKAGAVVALGVNGADVARVKADEAGLYSAILPLRQSLVGQAVMLTAQSEGAVDARTVELLAEPGEMDSIQPAEAAWKVHWLLPGGGSQTTMVY</sequence>
<comment type="caution">
    <text evidence="1">The sequence shown here is derived from an EMBL/GenBank/DDBJ whole genome shotgun (WGS) entry which is preliminary data.</text>
</comment>
<organism evidence="1 2">
    <name type="scientific">Asticcacaulis endophyticus</name>
    <dbReference type="NCBI Taxonomy" id="1395890"/>
    <lineage>
        <taxon>Bacteria</taxon>
        <taxon>Pseudomonadati</taxon>
        <taxon>Pseudomonadota</taxon>
        <taxon>Alphaproteobacteria</taxon>
        <taxon>Caulobacterales</taxon>
        <taxon>Caulobacteraceae</taxon>
        <taxon>Asticcacaulis</taxon>
    </lineage>
</organism>
<dbReference type="InterPro" id="IPR013783">
    <property type="entry name" value="Ig-like_fold"/>
</dbReference>
<proteinExistence type="predicted"/>
<name>A0A918UVD3_9CAUL</name>
<dbReference type="AlphaFoldDB" id="A0A918UVD3"/>
<evidence type="ECO:0000313" key="1">
    <source>
        <dbReference type="EMBL" id="GGZ36872.1"/>
    </source>
</evidence>
<dbReference type="Gene3D" id="2.60.40.10">
    <property type="entry name" value="Immunoglobulins"/>
    <property type="match status" value="1"/>
</dbReference>
<protein>
    <submittedName>
        <fullName evidence="1">Uncharacterized protein</fullName>
    </submittedName>
</protein>
<dbReference type="EMBL" id="BMZB01000003">
    <property type="protein sequence ID" value="GGZ36872.1"/>
    <property type="molecule type" value="Genomic_DNA"/>
</dbReference>
<dbReference type="Proteomes" id="UP000662572">
    <property type="component" value="Unassembled WGS sequence"/>
</dbReference>
<gene>
    <name evidence="1" type="ORF">GCM10011273_24010</name>
</gene>
<accession>A0A918UVD3</accession>
<reference evidence="1" key="1">
    <citation type="journal article" date="2014" name="Int. J. Syst. Evol. Microbiol.">
        <title>Complete genome sequence of Corynebacterium casei LMG S-19264T (=DSM 44701T), isolated from a smear-ripened cheese.</title>
        <authorList>
            <consortium name="US DOE Joint Genome Institute (JGI-PGF)"/>
            <person name="Walter F."/>
            <person name="Albersmeier A."/>
            <person name="Kalinowski J."/>
            <person name="Ruckert C."/>
        </authorList>
    </citation>
    <scope>NUCLEOTIDE SEQUENCE</scope>
    <source>
        <strain evidence="1">KCTC 32296</strain>
    </source>
</reference>
<keyword evidence="2" id="KW-1185">Reference proteome</keyword>
<reference evidence="1" key="2">
    <citation type="submission" date="2020-09" db="EMBL/GenBank/DDBJ databases">
        <authorList>
            <person name="Sun Q."/>
            <person name="Kim S."/>
        </authorList>
    </citation>
    <scope>NUCLEOTIDE SEQUENCE</scope>
    <source>
        <strain evidence="1">KCTC 32296</strain>
    </source>
</reference>